<dbReference type="InterPro" id="IPR007320">
    <property type="entry name" value="PDCD2_C"/>
</dbReference>
<dbReference type="GeneTree" id="ENSGT00940000156603"/>
<dbReference type="RefSeq" id="XP_026148788.1">
    <property type="nucleotide sequence ID" value="XM_026293003.1"/>
</dbReference>
<dbReference type="GO" id="GO:0008270">
    <property type="term" value="F:zinc ion binding"/>
    <property type="evidence" value="ECO:0007669"/>
    <property type="project" value="UniProtKB-KW"/>
</dbReference>
<dbReference type="InParanoid" id="A0A3Q3MR12"/>
<dbReference type="PROSITE" id="PS50865">
    <property type="entry name" value="ZF_MYND_2"/>
    <property type="match status" value="1"/>
</dbReference>
<protein>
    <submittedName>
        <fullName evidence="7">Programmed cell death 2</fullName>
    </submittedName>
</protein>
<dbReference type="FunCoup" id="A0A3Q3MR12">
    <property type="interactions" value="1796"/>
</dbReference>
<organism evidence="7 8">
    <name type="scientific">Mastacembelus armatus</name>
    <name type="common">zig-zag eel</name>
    <dbReference type="NCBI Taxonomy" id="205130"/>
    <lineage>
        <taxon>Eukaryota</taxon>
        <taxon>Metazoa</taxon>
        <taxon>Chordata</taxon>
        <taxon>Craniata</taxon>
        <taxon>Vertebrata</taxon>
        <taxon>Euteleostomi</taxon>
        <taxon>Actinopterygii</taxon>
        <taxon>Neopterygii</taxon>
        <taxon>Teleostei</taxon>
        <taxon>Neoteleostei</taxon>
        <taxon>Acanthomorphata</taxon>
        <taxon>Anabantaria</taxon>
        <taxon>Synbranchiformes</taxon>
        <taxon>Mastacembelidae</taxon>
        <taxon>Mastacembelus</taxon>
    </lineage>
</organism>
<sequence length="393" mass="44737">MCFVVTDLINSSCAVKNAAYLSDKQIRSAHMSIGKHMSSMKVVLGFLEEAEPWRLRSPQFPSKVGGKPAWLSQRGLPSLPGLECEKCRLPMAFLLQVYAPISTQDTCFHRTLFLFCCKTPECYTCNDSRCMKVFRSQLPRRNDFYLYDPPSEDELPTIPEQDSSVLPVSKVKLCWVCGCPGNKTCSRCHTVTYCGKHHQTLHWKYTHKKECCSQEASIVTSPFLFPEFELVTEPEEEEENREDKREADKREGDSTQKGVDYPSLTDTLAETDLEEMALHETEDNKLFQWFKKKIAPEPHQVVRYSRGGSPLWVSSQHIPSDKGIPPCNCGAKRTFEFQVMPQLLNSLCVDSTGASIDWGTLAVYTCAASCNYDDHYSPEFIWKQDFSSDKQTH</sequence>
<dbReference type="InterPro" id="IPR002893">
    <property type="entry name" value="Znf_MYND"/>
</dbReference>
<evidence type="ECO:0000259" key="6">
    <source>
        <dbReference type="PROSITE" id="PS50865"/>
    </source>
</evidence>
<keyword evidence="2 4" id="KW-0863">Zinc-finger</keyword>
<evidence type="ECO:0000256" key="5">
    <source>
        <dbReference type="SAM" id="MobiDB-lite"/>
    </source>
</evidence>
<dbReference type="SUPFAM" id="SSF144232">
    <property type="entry name" value="HIT/MYND zinc finger-like"/>
    <property type="match status" value="1"/>
</dbReference>
<evidence type="ECO:0000256" key="4">
    <source>
        <dbReference type="PROSITE-ProRule" id="PRU00134"/>
    </source>
</evidence>
<dbReference type="AlphaFoldDB" id="A0A3Q3MR12"/>
<feature type="compositionally biased region" description="Acidic residues" evidence="5">
    <location>
        <begin position="230"/>
        <end position="240"/>
    </location>
</feature>
<dbReference type="GO" id="GO:0005634">
    <property type="term" value="C:nucleus"/>
    <property type="evidence" value="ECO:0007669"/>
    <property type="project" value="TreeGrafter"/>
</dbReference>
<evidence type="ECO:0000313" key="8">
    <source>
        <dbReference type="Proteomes" id="UP000261640"/>
    </source>
</evidence>
<keyword evidence="1" id="KW-0479">Metal-binding</keyword>
<evidence type="ECO:0000256" key="3">
    <source>
        <dbReference type="ARBA" id="ARBA00022833"/>
    </source>
</evidence>
<feature type="domain" description="MYND-type" evidence="6">
    <location>
        <begin position="174"/>
        <end position="211"/>
    </location>
</feature>
<dbReference type="CTD" id="5134"/>
<keyword evidence="3" id="KW-0862">Zinc</keyword>
<dbReference type="Pfam" id="PF04194">
    <property type="entry name" value="PDCD2_C"/>
    <property type="match status" value="1"/>
</dbReference>
<reference evidence="7" key="1">
    <citation type="submission" date="2025-08" db="UniProtKB">
        <authorList>
            <consortium name="Ensembl"/>
        </authorList>
    </citation>
    <scope>IDENTIFICATION</scope>
</reference>
<feature type="region of interest" description="Disordered" evidence="5">
    <location>
        <begin position="230"/>
        <end position="264"/>
    </location>
</feature>
<dbReference type="PANTHER" id="PTHR12298">
    <property type="entry name" value="PCDC2 PROGRAMMED CELL DEATH PROTEIN 2 -RELATED"/>
    <property type="match status" value="1"/>
</dbReference>
<dbReference type="GO" id="GO:0005737">
    <property type="term" value="C:cytoplasm"/>
    <property type="evidence" value="ECO:0007669"/>
    <property type="project" value="InterPro"/>
</dbReference>
<dbReference type="PANTHER" id="PTHR12298:SF4">
    <property type="entry name" value="PROGRAMMED CELL DEATH PROTEIN 2"/>
    <property type="match status" value="1"/>
</dbReference>
<evidence type="ECO:0000256" key="2">
    <source>
        <dbReference type="ARBA" id="ARBA00022771"/>
    </source>
</evidence>
<name>A0A3Q3MR12_9TELE</name>
<reference evidence="7" key="2">
    <citation type="submission" date="2025-09" db="UniProtKB">
        <authorList>
            <consortium name="Ensembl"/>
        </authorList>
    </citation>
    <scope>IDENTIFICATION</scope>
</reference>
<proteinExistence type="predicted"/>
<dbReference type="Proteomes" id="UP000261640">
    <property type="component" value="Unplaced"/>
</dbReference>
<dbReference type="Ensembl" id="ENSMAMT00000030873.2">
    <property type="protein sequence ID" value="ENSMAMP00000030088.1"/>
    <property type="gene ID" value="ENSMAMG00000020288.2"/>
</dbReference>
<dbReference type="Gene3D" id="6.10.140.2220">
    <property type="match status" value="1"/>
</dbReference>
<keyword evidence="8" id="KW-1185">Reference proteome</keyword>
<dbReference type="OrthoDB" id="443682at2759"/>
<feature type="compositionally biased region" description="Basic and acidic residues" evidence="5">
    <location>
        <begin position="241"/>
        <end position="254"/>
    </location>
</feature>
<dbReference type="STRING" id="205130.ENSMAMP00000030088"/>
<evidence type="ECO:0000256" key="1">
    <source>
        <dbReference type="ARBA" id="ARBA00022723"/>
    </source>
</evidence>
<accession>A0A3Q3MR12</accession>
<evidence type="ECO:0000313" key="7">
    <source>
        <dbReference type="Ensembl" id="ENSMAMP00000030088.1"/>
    </source>
</evidence>
<dbReference type="Pfam" id="PF01753">
    <property type="entry name" value="zf-MYND"/>
    <property type="match status" value="1"/>
</dbReference>
<dbReference type="GeneID" id="113122068"/>